<dbReference type="KEGG" id="fcy:FRACYDRAFT_267644"/>
<gene>
    <name evidence="3" type="ORF">FRACYDRAFT_267644</name>
</gene>
<dbReference type="AlphaFoldDB" id="A0A1E7FQL3"/>
<dbReference type="Proteomes" id="UP000095751">
    <property type="component" value="Unassembled WGS sequence"/>
</dbReference>
<sequence>MLYIFYGFFIVILLSNVLIAIVTDSYEVIQNNRAASVFFKNRLDFVAEMDSIASVVRKRIFCMKDDDTKVVPISNVYTEDDDQSYGTVAPIDSENNVHGTEEWFRYKWNSIMSLFEHDVYGDGAQDIGRSAYWIDVLKKTVAIFVIPPWLILGFVTVGILWPPQVREWLFVQKDTAASRKDIEQRKLKQLEEIQHATKSLKIEIRMEMQNDREEISRTKAAIDAVQEEILADLQQVNALVTTLLLDLGGTPLEG</sequence>
<feature type="transmembrane region" description="Helical" evidence="2">
    <location>
        <begin position="6"/>
        <end position="23"/>
    </location>
</feature>
<keyword evidence="2" id="KW-0472">Membrane</keyword>
<dbReference type="EMBL" id="KV784354">
    <property type="protein sequence ID" value="OEU20460.1"/>
    <property type="molecule type" value="Genomic_DNA"/>
</dbReference>
<keyword evidence="2" id="KW-0812">Transmembrane</keyword>
<reference evidence="3 4" key="1">
    <citation type="submission" date="2016-09" db="EMBL/GenBank/DDBJ databases">
        <title>Extensive genetic diversity and differential bi-allelic expression allows diatom success in the polar Southern Ocean.</title>
        <authorList>
            <consortium name="DOE Joint Genome Institute"/>
            <person name="Mock T."/>
            <person name="Otillar R.P."/>
            <person name="Strauss J."/>
            <person name="Dupont C."/>
            <person name="Frickenhaus S."/>
            <person name="Maumus F."/>
            <person name="Mcmullan M."/>
            <person name="Sanges R."/>
            <person name="Schmutz J."/>
            <person name="Toseland A."/>
            <person name="Valas R."/>
            <person name="Veluchamy A."/>
            <person name="Ward B.J."/>
            <person name="Allen A."/>
            <person name="Barry K."/>
            <person name="Falciatore A."/>
            <person name="Ferrante M."/>
            <person name="Fortunato A.E."/>
            <person name="Gloeckner G."/>
            <person name="Gruber A."/>
            <person name="Hipkin R."/>
            <person name="Janech M."/>
            <person name="Kroth P."/>
            <person name="Leese F."/>
            <person name="Lindquist E."/>
            <person name="Lyon B.R."/>
            <person name="Martin J."/>
            <person name="Mayer C."/>
            <person name="Parker M."/>
            <person name="Quesneville H."/>
            <person name="Raymond J."/>
            <person name="Uhlig C."/>
            <person name="Valentin K.U."/>
            <person name="Worden A.Z."/>
            <person name="Armbrust E.V."/>
            <person name="Bowler C."/>
            <person name="Green B."/>
            <person name="Moulton V."/>
            <person name="Van Oosterhout C."/>
            <person name="Grigoriev I."/>
        </authorList>
    </citation>
    <scope>NUCLEOTIDE SEQUENCE [LARGE SCALE GENOMIC DNA]</scope>
    <source>
        <strain evidence="3 4">CCMP1102</strain>
    </source>
</reference>
<evidence type="ECO:0000256" key="1">
    <source>
        <dbReference type="SAM" id="Coils"/>
    </source>
</evidence>
<evidence type="ECO:0000313" key="3">
    <source>
        <dbReference type="EMBL" id="OEU20460.1"/>
    </source>
</evidence>
<keyword evidence="1" id="KW-0175">Coiled coil</keyword>
<name>A0A1E7FQL3_9STRA</name>
<accession>A0A1E7FQL3</accession>
<protein>
    <recommendedName>
        <fullName evidence="5">Ion transport domain-containing protein</fullName>
    </recommendedName>
</protein>
<feature type="transmembrane region" description="Helical" evidence="2">
    <location>
        <begin position="141"/>
        <end position="161"/>
    </location>
</feature>
<dbReference type="InParanoid" id="A0A1E7FQL3"/>
<evidence type="ECO:0000313" key="4">
    <source>
        <dbReference type="Proteomes" id="UP000095751"/>
    </source>
</evidence>
<proteinExistence type="predicted"/>
<organism evidence="3 4">
    <name type="scientific">Fragilariopsis cylindrus CCMP1102</name>
    <dbReference type="NCBI Taxonomy" id="635003"/>
    <lineage>
        <taxon>Eukaryota</taxon>
        <taxon>Sar</taxon>
        <taxon>Stramenopiles</taxon>
        <taxon>Ochrophyta</taxon>
        <taxon>Bacillariophyta</taxon>
        <taxon>Bacillariophyceae</taxon>
        <taxon>Bacillariophycidae</taxon>
        <taxon>Bacillariales</taxon>
        <taxon>Bacillariaceae</taxon>
        <taxon>Fragilariopsis</taxon>
    </lineage>
</organism>
<evidence type="ECO:0008006" key="5">
    <source>
        <dbReference type="Google" id="ProtNLM"/>
    </source>
</evidence>
<keyword evidence="2" id="KW-1133">Transmembrane helix</keyword>
<evidence type="ECO:0000256" key="2">
    <source>
        <dbReference type="SAM" id="Phobius"/>
    </source>
</evidence>
<feature type="coiled-coil region" evidence="1">
    <location>
        <begin position="173"/>
        <end position="228"/>
    </location>
</feature>
<keyword evidence="4" id="KW-1185">Reference proteome</keyword>
<dbReference type="OrthoDB" id="39446at2759"/>